<evidence type="ECO:0000259" key="2">
    <source>
        <dbReference type="SMART" id="SM00382"/>
    </source>
</evidence>
<accession>A0A840GAM4</accession>
<dbReference type="SMART" id="SM00382">
    <property type="entry name" value="AAA"/>
    <property type="match status" value="1"/>
</dbReference>
<reference evidence="3 4" key="1">
    <citation type="submission" date="2020-08" db="EMBL/GenBank/DDBJ databases">
        <title>Genomic Encyclopedia of Type Strains, Phase IV (KMG-V): Genome sequencing to study the core and pangenomes of soil and plant-associated prokaryotes.</title>
        <authorList>
            <person name="Whitman W."/>
        </authorList>
    </citation>
    <scope>NUCLEOTIDE SEQUENCE [LARGE SCALE GENOMIC DNA]</scope>
    <source>
        <strain evidence="3 4">34/80</strain>
    </source>
</reference>
<dbReference type="Pfam" id="PF13401">
    <property type="entry name" value="AAA_22"/>
    <property type="match status" value="1"/>
</dbReference>
<evidence type="ECO:0000256" key="1">
    <source>
        <dbReference type="SAM" id="MobiDB-lite"/>
    </source>
</evidence>
<dbReference type="RefSeq" id="WP_184642576.1">
    <property type="nucleotide sequence ID" value="NZ_JACIFZ010000016.1"/>
</dbReference>
<protein>
    <recommendedName>
        <fullName evidence="2">AAA+ ATPase domain-containing protein</fullName>
    </recommendedName>
</protein>
<dbReference type="NCBIfam" id="NF041065">
    <property type="entry name" value="DpdH"/>
    <property type="match status" value="1"/>
</dbReference>
<feature type="domain" description="AAA+ ATPase" evidence="2">
    <location>
        <begin position="69"/>
        <end position="382"/>
    </location>
</feature>
<dbReference type="InterPro" id="IPR003593">
    <property type="entry name" value="AAA+_ATPase"/>
</dbReference>
<gene>
    <name evidence="3" type="ORF">GGD71_006681</name>
</gene>
<feature type="region of interest" description="Disordered" evidence="1">
    <location>
        <begin position="574"/>
        <end position="603"/>
    </location>
</feature>
<sequence>MTTLDRYWPTVHQINECIRTEAEVVDEAVLLAVHEPGPLLTRSANGAAEEPATEEDLLEALLRPADDGSAVLVAITGGSGVGKSHMVRWLHAQLKRHPRRDQLVIVLVPKTASLRQVVERILAPLEGDAYRNLQAELAKAVEQLNTRDASLMLATSLGIELERKYEMGMQALREGDKDDRGARDRLALTKILRELVRDADVLDDWFGVVLERIVRQTLEGGSEAQTGELRRFIPDDLVVPDAWSPADAKRSTVAALQQLAKDDGARRPLAADVLQDALDPALRTVFRFSEALGQRTIEEIVDDIRRRLLVDRKELVLLIEDFAALAGIQQPLLNLMIAESDHGGERIRAPLRTALAVTDGFLPSRQTILTRAKREWIIPNVTQGDEELINRLTNLAGRYLNAARWGAVALREQLRDNRSDDLYGWVRAFDEPLSADESDMLSAFRRSRHGHALFPLSPAFIASLCRRELKSGTGLRFNPRAFINNVLRDTLLLRPLYEAKAFPPPEFKGAAPSASVALALGTRAMPSEQRERLGAALVHWANNPTDLAAPPTVGESLFKAFNLPWPFAPGIKPVPEPLPAPPAGPDPGPRTESPPLPPPPPPLDYIEAWATGDIDQAKARHVRNLFEVALNDRIDWNSVRVRGRRVEAGQIWLPFARTGNPNTEPKFSVAEASRPLSPVLRAGLAALERWKANDKSWDYIGSENDYAIAQQLLDQVESQVLAWHAAAAERQAAAALHILHRQALFLRLTRSAEPRAPALTDYYATLSKSLWAPDESDNRPSAMVAAAMARAEAARPDVQRLLVDAVGCFQGTGGTLYALDSRRIRSAWRQDLPEGAAQQIRSDQGQARAAADDMLSRVESLLTRYRGAVEPLAPTIKALIGDDGNVNIGPPLLAQVEQARSTGSFPQAICSSTEAKKAIEQLSTPEAKSLMRQALSFEAPVASASVETRLAGWASLDVGQLVTVHDALTLVEKVLQGIEREIDSKLMASGGGDIGAMVLALRQDLLQASQEDAA</sequence>
<dbReference type="InterPro" id="IPR049945">
    <property type="entry name" value="AAA_22"/>
</dbReference>
<dbReference type="SUPFAM" id="SSF52540">
    <property type="entry name" value="P-loop containing nucleoside triphosphate hydrolases"/>
    <property type="match status" value="1"/>
</dbReference>
<organism evidence="3 4">
    <name type="scientific">Variovorax guangxiensis</name>
    <dbReference type="NCBI Taxonomy" id="1775474"/>
    <lineage>
        <taxon>Bacteria</taxon>
        <taxon>Pseudomonadati</taxon>
        <taxon>Pseudomonadota</taxon>
        <taxon>Betaproteobacteria</taxon>
        <taxon>Burkholderiales</taxon>
        <taxon>Comamonadaceae</taxon>
        <taxon>Variovorax</taxon>
    </lineage>
</organism>
<name>A0A840GAM4_9BURK</name>
<evidence type="ECO:0000313" key="4">
    <source>
        <dbReference type="Proteomes" id="UP000524450"/>
    </source>
</evidence>
<evidence type="ECO:0000313" key="3">
    <source>
        <dbReference type="EMBL" id="MBB4225868.1"/>
    </source>
</evidence>
<dbReference type="EMBL" id="JACIFZ010000016">
    <property type="protein sequence ID" value="MBB4225868.1"/>
    <property type="molecule type" value="Genomic_DNA"/>
</dbReference>
<dbReference type="InterPro" id="IPR027417">
    <property type="entry name" value="P-loop_NTPase"/>
</dbReference>
<proteinExistence type="predicted"/>
<dbReference type="Proteomes" id="UP000524450">
    <property type="component" value="Unassembled WGS sequence"/>
</dbReference>
<comment type="caution">
    <text evidence="3">The sequence shown here is derived from an EMBL/GenBank/DDBJ whole genome shotgun (WGS) entry which is preliminary data.</text>
</comment>
<dbReference type="AlphaFoldDB" id="A0A840GAM4"/>
<dbReference type="GO" id="GO:0016887">
    <property type="term" value="F:ATP hydrolysis activity"/>
    <property type="evidence" value="ECO:0007669"/>
    <property type="project" value="InterPro"/>
</dbReference>